<gene>
    <name evidence="2" type="ORF">CIK91_08285</name>
</gene>
<accession>A0ABX4EHH7</accession>
<keyword evidence="3" id="KW-1185">Reference proteome</keyword>
<dbReference type="RefSeq" id="WP_094448605.1">
    <property type="nucleotide sequence ID" value="NZ_CP091802.1"/>
</dbReference>
<evidence type="ECO:0000256" key="1">
    <source>
        <dbReference type="SAM" id="SignalP"/>
    </source>
</evidence>
<comment type="caution">
    <text evidence="2">The sequence shown here is derived from an EMBL/GenBank/DDBJ whole genome shotgun (WGS) entry which is preliminary data.</text>
</comment>
<name>A0ABX4EHH7_SEGBR</name>
<keyword evidence="1" id="KW-0732">Signal</keyword>
<feature type="chain" id="PRO_5046758174" evidence="1">
    <location>
        <begin position="22"/>
        <end position="321"/>
    </location>
</feature>
<protein>
    <submittedName>
        <fullName evidence="2">Uncharacterized protein</fullName>
    </submittedName>
</protein>
<evidence type="ECO:0000313" key="3">
    <source>
        <dbReference type="Proteomes" id="UP000216189"/>
    </source>
</evidence>
<reference evidence="2 3" key="1">
    <citation type="submission" date="2017-08" db="EMBL/GenBank/DDBJ databases">
        <title>Comparative genomics of non-oral Prevotella species.</title>
        <authorList>
            <person name="Accetto T."/>
            <person name="Nograsek B."/>
            <person name="Avgustin G."/>
        </authorList>
    </citation>
    <scope>NUCLEOTIDE SEQUENCE [LARGE SCALE GENOMIC DNA]</scope>
    <source>
        <strain evidence="2 3">TC1-1</strain>
    </source>
</reference>
<evidence type="ECO:0000313" key="2">
    <source>
        <dbReference type="EMBL" id="OYP54911.1"/>
    </source>
</evidence>
<feature type="signal peptide" evidence="1">
    <location>
        <begin position="1"/>
        <end position="21"/>
    </location>
</feature>
<proteinExistence type="predicted"/>
<sequence>MNIKKTIIIILLALVAMSADAQSLNKDVERLQYVYALKVVINDSIWSGFADKQYDVPLLYYGDTCCYVVNPTEKFLAKYPSVLIHSDNNIQIYQTEKVDDKPFHMHVTFTDEESNIDYRTPFMRCSSLELTSRAVPDVTSVNEWATMVMHEYFHGFQFKNDGYLDTYETITNTVLPDTLIALAACHGWYKESITQENNLLLKAIDTNDIEASRAYIQSFLELRNERRERVKKELGIDIVALEQLYETMEGSARYIEYCLYRHFGNFNLSDAKWLYTVGRKYYYATGFNLLRLSDKLRIDYKYAIFKDVSTVERNLRILISE</sequence>
<organism evidence="2 3">
    <name type="scientific">Segatella bryantii</name>
    <name type="common">Prevotella bryantii</name>
    <dbReference type="NCBI Taxonomy" id="77095"/>
    <lineage>
        <taxon>Bacteria</taxon>
        <taxon>Pseudomonadati</taxon>
        <taxon>Bacteroidota</taxon>
        <taxon>Bacteroidia</taxon>
        <taxon>Bacteroidales</taxon>
        <taxon>Prevotellaceae</taxon>
        <taxon>Segatella</taxon>
    </lineage>
</organism>
<dbReference type="Proteomes" id="UP000216189">
    <property type="component" value="Unassembled WGS sequence"/>
</dbReference>
<dbReference type="EMBL" id="NPJF01000037">
    <property type="protein sequence ID" value="OYP54911.1"/>
    <property type="molecule type" value="Genomic_DNA"/>
</dbReference>